<dbReference type="Gene3D" id="3.90.190.10">
    <property type="entry name" value="Protein tyrosine phosphatase superfamily"/>
    <property type="match status" value="1"/>
</dbReference>
<dbReference type="GeneID" id="25903874"/>
<evidence type="ECO:0000313" key="2">
    <source>
        <dbReference type="EMBL" id="KNC84408.1"/>
    </source>
</evidence>
<protein>
    <recommendedName>
        <fullName evidence="1">Tyrosine-protein phosphatase domain-containing protein</fullName>
    </recommendedName>
</protein>
<gene>
    <name evidence="2" type="ORF">SARC_03370</name>
</gene>
<evidence type="ECO:0000259" key="1">
    <source>
        <dbReference type="SMART" id="SM00195"/>
    </source>
</evidence>
<dbReference type="EMBL" id="KQ241766">
    <property type="protein sequence ID" value="KNC84408.1"/>
    <property type="molecule type" value="Genomic_DNA"/>
</dbReference>
<dbReference type="AlphaFoldDB" id="A0A0L0G832"/>
<dbReference type="Proteomes" id="UP000054560">
    <property type="component" value="Unassembled WGS sequence"/>
</dbReference>
<feature type="domain" description="Tyrosine-protein phosphatase" evidence="1">
    <location>
        <begin position="87"/>
        <end position="225"/>
    </location>
</feature>
<dbReference type="InterPro" id="IPR020422">
    <property type="entry name" value="TYR_PHOSPHATASE_DUAL_dom"/>
</dbReference>
<proteinExistence type="predicted"/>
<dbReference type="RefSeq" id="XP_014158310.1">
    <property type="nucleotide sequence ID" value="XM_014302835.1"/>
</dbReference>
<keyword evidence="3" id="KW-1185">Reference proteome</keyword>
<dbReference type="OrthoDB" id="165342at2759"/>
<sequence>MDSAQRRPDKWLQRFTSGYERIYASTVNFHFLPACKEGALVDLKLKIDKEETEKRKADFDALQRRIREEALTDYFANTSTALAISTEITEIWPQKIYFSTSKLQYHQIPLEKLNVSKILMVLDVDGLGDVPEDVQLLHIRLEEGSRSISRYFNEVVAFVKEVLDSPGKSILMCGLTDAIACLAAAVIITERKIRLAPTIAHIRKRLPGVAPNFAYISELTNYENEIFDVKDSAFLAKYVMETLPGWDATLEDVQKALEANKNDVAKAMDVLCPSTKQ</sequence>
<dbReference type="InterPro" id="IPR029021">
    <property type="entry name" value="Prot-tyrosine_phosphatase-like"/>
</dbReference>
<reference evidence="2 3" key="1">
    <citation type="submission" date="2011-02" db="EMBL/GenBank/DDBJ databases">
        <title>The Genome Sequence of Sphaeroforma arctica JP610.</title>
        <authorList>
            <consortium name="The Broad Institute Genome Sequencing Platform"/>
            <person name="Russ C."/>
            <person name="Cuomo C."/>
            <person name="Young S.K."/>
            <person name="Zeng Q."/>
            <person name="Gargeya S."/>
            <person name="Alvarado L."/>
            <person name="Berlin A."/>
            <person name="Chapman S.B."/>
            <person name="Chen Z."/>
            <person name="Freedman E."/>
            <person name="Gellesch M."/>
            <person name="Goldberg J."/>
            <person name="Griggs A."/>
            <person name="Gujja S."/>
            <person name="Heilman E."/>
            <person name="Heiman D."/>
            <person name="Howarth C."/>
            <person name="Mehta T."/>
            <person name="Neiman D."/>
            <person name="Pearson M."/>
            <person name="Roberts A."/>
            <person name="Saif S."/>
            <person name="Shea T."/>
            <person name="Shenoy N."/>
            <person name="Sisk P."/>
            <person name="Stolte C."/>
            <person name="Sykes S."/>
            <person name="White J."/>
            <person name="Yandava C."/>
            <person name="Burger G."/>
            <person name="Gray M.W."/>
            <person name="Holland P.W.H."/>
            <person name="King N."/>
            <person name="Lang F.B.F."/>
            <person name="Roger A.J."/>
            <person name="Ruiz-Trillo I."/>
            <person name="Haas B."/>
            <person name="Nusbaum C."/>
            <person name="Birren B."/>
        </authorList>
    </citation>
    <scope>NUCLEOTIDE SEQUENCE [LARGE SCALE GENOMIC DNA]</scope>
    <source>
        <strain evidence="2 3">JP610</strain>
    </source>
</reference>
<organism evidence="2 3">
    <name type="scientific">Sphaeroforma arctica JP610</name>
    <dbReference type="NCBI Taxonomy" id="667725"/>
    <lineage>
        <taxon>Eukaryota</taxon>
        <taxon>Ichthyosporea</taxon>
        <taxon>Ichthyophonida</taxon>
        <taxon>Sphaeroforma</taxon>
    </lineage>
</organism>
<name>A0A0L0G832_9EUKA</name>
<dbReference type="SUPFAM" id="SSF52799">
    <property type="entry name" value="(Phosphotyrosine protein) phosphatases II"/>
    <property type="match status" value="1"/>
</dbReference>
<accession>A0A0L0G832</accession>
<evidence type="ECO:0000313" key="3">
    <source>
        <dbReference type="Proteomes" id="UP000054560"/>
    </source>
</evidence>
<dbReference type="SMART" id="SM00195">
    <property type="entry name" value="DSPc"/>
    <property type="match status" value="1"/>
</dbReference>